<feature type="compositionally biased region" description="Polar residues" evidence="1">
    <location>
        <begin position="35"/>
        <end position="45"/>
    </location>
</feature>
<reference evidence="3" key="2">
    <citation type="submission" date="2019-06" db="EMBL/GenBank/DDBJ databases">
        <title>Co-occurence of chitin degradation, pigmentation and bioactivity in marine Pseudoalteromonas.</title>
        <authorList>
            <person name="Sonnenschein E.C."/>
            <person name="Bech P.K."/>
        </authorList>
    </citation>
    <scope>NUCLEOTIDE SEQUENCE [LARGE SCALE GENOMIC DNA]</scope>
    <source>
        <strain evidence="3">S2599</strain>
    </source>
</reference>
<name>A0A5S3WQ98_9GAMM</name>
<dbReference type="AlphaFoldDB" id="A0A5S3WQ98"/>
<sequence>MLNINPSKQDSPATALPATGKSAQAKVPDAHPSGSAVNQASTSTLSTDAHDIQGLMSYTVQSLQEAVPPKYIAYEQRLDIVRQSLNSAMTQQYPELVVNEKTLEEMTLDVAASLKINPLPEGNVNAAFGDMMSFLDERDKQELGNAYMSMDLTPQSLKELNSLAFDLAHQRQVQAKQRNGTIYAVYDPIKAQQSEASDAGALQQILNESDKPITGPVVSEREQRLAQLHDSLGRLDNQFINNLLAQLLDDSHLYDKA</sequence>
<evidence type="ECO:0000313" key="3">
    <source>
        <dbReference type="Proteomes" id="UP000306719"/>
    </source>
</evidence>
<accession>A0A5S3WQ98</accession>
<dbReference type="Proteomes" id="UP000306719">
    <property type="component" value="Unassembled WGS sequence"/>
</dbReference>
<evidence type="ECO:0000256" key="1">
    <source>
        <dbReference type="SAM" id="MobiDB-lite"/>
    </source>
</evidence>
<protein>
    <submittedName>
        <fullName evidence="2">Uncharacterized protein</fullName>
    </submittedName>
</protein>
<evidence type="ECO:0000313" key="2">
    <source>
        <dbReference type="EMBL" id="TMP31035.1"/>
    </source>
</evidence>
<feature type="compositionally biased region" description="Polar residues" evidence="1">
    <location>
        <begin position="1"/>
        <end position="12"/>
    </location>
</feature>
<organism evidence="2 3">
    <name type="scientific">Pseudoalteromonas rubra</name>
    <dbReference type="NCBI Taxonomy" id="43658"/>
    <lineage>
        <taxon>Bacteria</taxon>
        <taxon>Pseudomonadati</taxon>
        <taxon>Pseudomonadota</taxon>
        <taxon>Gammaproteobacteria</taxon>
        <taxon>Alteromonadales</taxon>
        <taxon>Pseudoalteromonadaceae</taxon>
        <taxon>Pseudoalteromonas</taxon>
    </lineage>
</organism>
<dbReference type="OrthoDB" id="6292765at2"/>
<comment type="caution">
    <text evidence="2">The sequence shown here is derived from an EMBL/GenBank/DDBJ whole genome shotgun (WGS) entry which is preliminary data.</text>
</comment>
<reference evidence="2 3" key="1">
    <citation type="submission" date="2018-01" db="EMBL/GenBank/DDBJ databases">
        <authorList>
            <person name="Paulsen S."/>
            <person name="Gram L.K."/>
        </authorList>
    </citation>
    <scope>NUCLEOTIDE SEQUENCE [LARGE SCALE GENOMIC DNA]</scope>
    <source>
        <strain evidence="2 3">S2599</strain>
    </source>
</reference>
<feature type="region of interest" description="Disordered" evidence="1">
    <location>
        <begin position="1"/>
        <end position="45"/>
    </location>
</feature>
<dbReference type="EMBL" id="PNCJ01000056">
    <property type="protein sequence ID" value="TMP31035.1"/>
    <property type="molecule type" value="Genomic_DNA"/>
</dbReference>
<proteinExistence type="predicted"/>
<gene>
    <name evidence="2" type="ORF">CWB98_22775</name>
</gene>
<dbReference type="RefSeq" id="WP_138546850.1">
    <property type="nucleotide sequence ID" value="NZ_PNCJ01000056.1"/>
</dbReference>